<keyword evidence="7" id="KW-1005">Bacterial flagellum biogenesis</keyword>
<gene>
    <name evidence="12" type="primary">fliJ</name>
    <name evidence="12" type="ORF">GCM10022394_20050</name>
</gene>
<keyword evidence="8" id="KW-0653">Protein transport</keyword>
<dbReference type="InterPro" id="IPR052570">
    <property type="entry name" value="FliJ"/>
</dbReference>
<keyword evidence="13" id="KW-1185">Reference proteome</keyword>
<reference evidence="13" key="1">
    <citation type="journal article" date="2019" name="Int. J. Syst. Evol. Microbiol.">
        <title>The Global Catalogue of Microorganisms (GCM) 10K type strain sequencing project: providing services to taxonomists for standard genome sequencing and annotation.</title>
        <authorList>
            <consortium name="The Broad Institute Genomics Platform"/>
            <consortium name="The Broad Institute Genome Sequencing Center for Infectious Disease"/>
            <person name="Wu L."/>
            <person name="Ma J."/>
        </authorList>
    </citation>
    <scope>NUCLEOTIDE SEQUENCE [LARGE SCALE GENOMIC DNA]</scope>
    <source>
        <strain evidence="13">JCM 17110</strain>
    </source>
</reference>
<dbReference type="RefSeq" id="WP_344957493.1">
    <property type="nucleotide sequence ID" value="NZ_BAABCX010000002.1"/>
</dbReference>
<evidence type="ECO:0000256" key="9">
    <source>
        <dbReference type="ARBA" id="ARBA00023136"/>
    </source>
</evidence>
<dbReference type="PRINTS" id="PR01004">
    <property type="entry name" value="FLGFLIJ"/>
</dbReference>
<dbReference type="Gene3D" id="1.10.287.1700">
    <property type="match status" value="1"/>
</dbReference>
<keyword evidence="10" id="KW-1006">Bacterial flagellum protein export</keyword>
<evidence type="ECO:0000256" key="8">
    <source>
        <dbReference type="ARBA" id="ARBA00022927"/>
    </source>
</evidence>
<evidence type="ECO:0000256" key="7">
    <source>
        <dbReference type="ARBA" id="ARBA00022795"/>
    </source>
</evidence>
<evidence type="ECO:0000256" key="1">
    <source>
        <dbReference type="ARBA" id="ARBA00004413"/>
    </source>
</evidence>
<keyword evidence="5" id="KW-1003">Cell membrane</keyword>
<evidence type="ECO:0000256" key="11">
    <source>
        <dbReference type="SAM" id="MobiDB-lite"/>
    </source>
</evidence>
<accession>A0ABP6VW24</accession>
<dbReference type="EMBL" id="BAABCX010000002">
    <property type="protein sequence ID" value="GAA3540252.1"/>
    <property type="molecule type" value="Genomic_DNA"/>
</dbReference>
<dbReference type="InterPro" id="IPR012823">
    <property type="entry name" value="Flagell_FliJ"/>
</dbReference>
<evidence type="ECO:0000313" key="13">
    <source>
        <dbReference type="Proteomes" id="UP001500795"/>
    </source>
</evidence>
<evidence type="ECO:0000256" key="4">
    <source>
        <dbReference type="ARBA" id="ARBA00022448"/>
    </source>
</evidence>
<protein>
    <recommendedName>
        <fullName evidence="3">Flagellar FliJ protein</fullName>
    </recommendedName>
</protein>
<keyword evidence="12" id="KW-0966">Cell projection</keyword>
<dbReference type="NCBIfam" id="TIGR02473">
    <property type="entry name" value="flagell_FliJ"/>
    <property type="match status" value="1"/>
</dbReference>
<comment type="subcellular location">
    <subcellularLocation>
        <location evidence="1">Cell membrane</location>
        <topology evidence="1">Peripheral membrane protein</topology>
        <orientation evidence="1">Cytoplasmic side</orientation>
    </subcellularLocation>
</comment>
<name>A0ABP6VW24_9GAMM</name>
<evidence type="ECO:0000256" key="5">
    <source>
        <dbReference type="ARBA" id="ARBA00022475"/>
    </source>
</evidence>
<evidence type="ECO:0000313" key="12">
    <source>
        <dbReference type="EMBL" id="GAA3540252.1"/>
    </source>
</evidence>
<evidence type="ECO:0000256" key="6">
    <source>
        <dbReference type="ARBA" id="ARBA00022500"/>
    </source>
</evidence>
<comment type="caution">
    <text evidence="12">The sequence shown here is derived from an EMBL/GenBank/DDBJ whole genome shotgun (WGS) entry which is preliminary data.</text>
</comment>
<keyword evidence="6" id="KW-0145">Chemotaxis</keyword>
<keyword evidence="4" id="KW-0813">Transport</keyword>
<keyword evidence="12" id="KW-0969">Cilium</keyword>
<evidence type="ECO:0000256" key="3">
    <source>
        <dbReference type="ARBA" id="ARBA00020392"/>
    </source>
</evidence>
<evidence type="ECO:0000256" key="10">
    <source>
        <dbReference type="ARBA" id="ARBA00023225"/>
    </source>
</evidence>
<feature type="compositionally biased region" description="Low complexity" evidence="11">
    <location>
        <begin position="98"/>
        <end position="114"/>
    </location>
</feature>
<evidence type="ECO:0000256" key="2">
    <source>
        <dbReference type="ARBA" id="ARBA00010004"/>
    </source>
</evidence>
<keyword evidence="12" id="KW-0282">Flagellum</keyword>
<feature type="region of interest" description="Disordered" evidence="11">
    <location>
        <begin position="96"/>
        <end position="155"/>
    </location>
</feature>
<dbReference type="PIRSF" id="PIRSF019404">
    <property type="entry name" value="FliJ"/>
    <property type="match status" value="1"/>
</dbReference>
<comment type="similarity">
    <text evidence="2">Belongs to the FliJ family.</text>
</comment>
<sequence>MSSPTPLDTLIELAREARDKAGQMLANERRNQAQLATQLQTLNRYRLEYAGRLQQLLHTGIDPATLHNYQQFLGSLDASIARAHQAVNQQHQRVTAGQQHWQQQQQRLSSYTTLTRRRADEHERRAQRNERRQSDEMTTNAQARRTGQGFTEQGS</sequence>
<dbReference type="PANTHER" id="PTHR38786">
    <property type="entry name" value="FLAGELLAR FLIJ PROTEIN"/>
    <property type="match status" value="1"/>
</dbReference>
<dbReference type="Pfam" id="PF02050">
    <property type="entry name" value="FliJ"/>
    <property type="match status" value="1"/>
</dbReference>
<dbReference type="InterPro" id="IPR053716">
    <property type="entry name" value="Flag_assembly_chemotaxis_eff"/>
</dbReference>
<keyword evidence="9" id="KW-0472">Membrane</keyword>
<dbReference type="PANTHER" id="PTHR38786:SF1">
    <property type="entry name" value="FLAGELLAR FLIJ PROTEIN"/>
    <property type="match status" value="1"/>
</dbReference>
<proteinExistence type="inferred from homology"/>
<dbReference type="InterPro" id="IPR018006">
    <property type="entry name" value="Flag_FliJ_proteobac"/>
</dbReference>
<feature type="compositionally biased region" description="Basic and acidic residues" evidence="11">
    <location>
        <begin position="117"/>
        <end position="135"/>
    </location>
</feature>
<feature type="compositionally biased region" description="Polar residues" evidence="11">
    <location>
        <begin position="136"/>
        <end position="155"/>
    </location>
</feature>
<organism evidence="12 13">
    <name type="scientific">Zobellella aerophila</name>
    <dbReference type="NCBI Taxonomy" id="870480"/>
    <lineage>
        <taxon>Bacteria</taxon>
        <taxon>Pseudomonadati</taxon>
        <taxon>Pseudomonadota</taxon>
        <taxon>Gammaproteobacteria</taxon>
        <taxon>Aeromonadales</taxon>
        <taxon>Aeromonadaceae</taxon>
        <taxon>Zobellella</taxon>
    </lineage>
</organism>
<dbReference type="Proteomes" id="UP001500795">
    <property type="component" value="Unassembled WGS sequence"/>
</dbReference>